<dbReference type="Proteomes" id="UP000319004">
    <property type="component" value="Chromosome"/>
</dbReference>
<dbReference type="RefSeq" id="WP_145390225.1">
    <property type="nucleotide sequence ID" value="NZ_CP037423.1"/>
</dbReference>
<evidence type="ECO:0000313" key="3">
    <source>
        <dbReference type="EMBL" id="QDV46043.1"/>
    </source>
</evidence>
<feature type="chain" id="PRO_5021977640" evidence="2">
    <location>
        <begin position="22"/>
        <end position="195"/>
    </location>
</feature>
<name>A0A518HYW6_9BACT</name>
<gene>
    <name evidence="3" type="ORF">Enr13x_59470</name>
</gene>
<protein>
    <submittedName>
        <fullName evidence="3">Uncharacterized protein</fullName>
    </submittedName>
</protein>
<accession>A0A518HYW6</accession>
<dbReference type="AlphaFoldDB" id="A0A518HYW6"/>
<evidence type="ECO:0000313" key="4">
    <source>
        <dbReference type="Proteomes" id="UP000319004"/>
    </source>
</evidence>
<evidence type="ECO:0000256" key="1">
    <source>
        <dbReference type="SAM" id="Phobius"/>
    </source>
</evidence>
<keyword evidence="1" id="KW-0812">Transmembrane</keyword>
<reference evidence="3 4" key="1">
    <citation type="submission" date="2019-03" db="EMBL/GenBank/DDBJ databases">
        <title>Deep-cultivation of Planctomycetes and their phenomic and genomic characterization uncovers novel biology.</title>
        <authorList>
            <person name="Wiegand S."/>
            <person name="Jogler M."/>
            <person name="Boedeker C."/>
            <person name="Pinto D."/>
            <person name="Vollmers J."/>
            <person name="Rivas-Marin E."/>
            <person name="Kohn T."/>
            <person name="Peeters S.H."/>
            <person name="Heuer A."/>
            <person name="Rast P."/>
            <person name="Oberbeckmann S."/>
            <person name="Bunk B."/>
            <person name="Jeske O."/>
            <person name="Meyerdierks A."/>
            <person name="Storesund J.E."/>
            <person name="Kallscheuer N."/>
            <person name="Luecker S."/>
            <person name="Lage O.M."/>
            <person name="Pohl T."/>
            <person name="Merkel B.J."/>
            <person name="Hornburger P."/>
            <person name="Mueller R.-W."/>
            <person name="Bruemmer F."/>
            <person name="Labrenz M."/>
            <person name="Spormann A.M."/>
            <person name="Op den Camp H."/>
            <person name="Overmann J."/>
            <person name="Amann R."/>
            <person name="Jetten M.S.M."/>
            <person name="Mascher T."/>
            <person name="Medema M.H."/>
            <person name="Devos D.P."/>
            <person name="Kaster A.-K."/>
            <person name="Ovreas L."/>
            <person name="Rohde M."/>
            <person name="Galperin M.Y."/>
            <person name="Jogler C."/>
        </authorList>
    </citation>
    <scope>NUCLEOTIDE SEQUENCE [LARGE SCALE GENOMIC DNA]</scope>
    <source>
        <strain evidence="3 4">Enr13</strain>
    </source>
</reference>
<proteinExistence type="predicted"/>
<feature type="transmembrane region" description="Helical" evidence="1">
    <location>
        <begin position="54"/>
        <end position="76"/>
    </location>
</feature>
<keyword evidence="4" id="KW-1185">Reference proteome</keyword>
<feature type="transmembrane region" description="Helical" evidence="1">
    <location>
        <begin position="135"/>
        <end position="156"/>
    </location>
</feature>
<feature type="signal peptide" evidence="2">
    <location>
        <begin position="1"/>
        <end position="21"/>
    </location>
</feature>
<dbReference type="KEGG" id="snep:Enr13x_59470"/>
<keyword evidence="1" id="KW-1133">Transmembrane helix</keyword>
<dbReference type="OrthoDB" id="268220at2"/>
<evidence type="ECO:0000256" key="2">
    <source>
        <dbReference type="SAM" id="SignalP"/>
    </source>
</evidence>
<dbReference type="EMBL" id="CP037423">
    <property type="protein sequence ID" value="QDV46043.1"/>
    <property type="molecule type" value="Genomic_DNA"/>
</dbReference>
<keyword evidence="2" id="KW-0732">Signal</keyword>
<keyword evidence="1" id="KW-0472">Membrane</keyword>
<organism evidence="3 4">
    <name type="scientific">Stieleria neptunia</name>
    <dbReference type="NCBI Taxonomy" id="2527979"/>
    <lineage>
        <taxon>Bacteria</taxon>
        <taxon>Pseudomonadati</taxon>
        <taxon>Planctomycetota</taxon>
        <taxon>Planctomycetia</taxon>
        <taxon>Pirellulales</taxon>
        <taxon>Pirellulaceae</taxon>
        <taxon>Stieleria</taxon>
    </lineage>
</organism>
<sequence length="195" mass="22201" precursor="true">MLIVYLLCFCLVSLTAFSALPAEVRSLILDNCRNSQGRLRPRYVAREMLSVARFYAQMLFAASLVACVVLIAAVWIDDYIKLQLIAEALEKFEPDAAAWEENLKAGPNSVSSQFTQHHMMQGGTQAGAKMLMWTLWRLVPVATVLVFAGMLLYLRLMSQSFNRALRDLVREESARDLRRIRRRYLQNTAQSQRPG</sequence>